<evidence type="ECO:0000313" key="2">
    <source>
        <dbReference type="Proteomes" id="UP001152795"/>
    </source>
</evidence>
<keyword evidence="2" id="KW-1185">Reference proteome</keyword>
<dbReference type="SUPFAM" id="SSF49899">
    <property type="entry name" value="Concanavalin A-like lectins/glucanases"/>
    <property type="match status" value="2"/>
</dbReference>
<dbReference type="PROSITE" id="PS50092">
    <property type="entry name" value="TSP1"/>
    <property type="match status" value="1"/>
</dbReference>
<proteinExistence type="predicted"/>
<gene>
    <name evidence="1" type="ORF">PACLA_8A057306</name>
</gene>
<dbReference type="InterPro" id="IPR000884">
    <property type="entry name" value="TSP1_rpt"/>
</dbReference>
<comment type="caution">
    <text evidence="1">The sequence shown here is derived from an EMBL/GenBank/DDBJ whole genome shotgun (WGS) entry which is preliminary data.</text>
</comment>
<sequence>MDWPLEDKTFSRTCPTCRQLVASSALILPMNSTVSLENETYFNGTCLSQPNLCINGLTFGIWIWFAEYDNNTSNEPESTILQSGVESGITLSATSKNVSFKLFNGENSRACSLRINDFNRWVHVVGRWVKESNYINLHVDNNMNGSYTQYSFDSSDPSFYDPRSGNYSNDELVLGPIEKVGGGYVVARNLSIWMRAINESEFDYLIKQTAPNIPDDWSSWSNCTRQCEQKRYRECPRRDCNLDIIETRICYDIDECGLRMDWPLEDKTFSRTCPTCRQLVASSALILPMNSTVSLENETYFNGTCLSQPNLCINGLTFGIWIWFAEYDNNTSNEPESTILQSGVESGITLSATSKNVSFKLFNGENSRACSLRINDFNRWVHVVGRWVKESNYINLHVDNNMNGSYTQYSFDSSDPSFYDPRSGNYSNDELVLGPIEKVGGGYVVARNLSIWMRAINESEFDYLIKQSK</sequence>
<dbReference type="Gene3D" id="2.60.120.200">
    <property type="match status" value="2"/>
</dbReference>
<dbReference type="AlphaFoldDB" id="A0A7D9MA41"/>
<accession>A0A7D9MA41</accession>
<evidence type="ECO:0000313" key="1">
    <source>
        <dbReference type="EMBL" id="CAB4044462.1"/>
    </source>
</evidence>
<name>A0A7D9MA41_PARCT</name>
<dbReference type="EMBL" id="CACRXK020035050">
    <property type="protein sequence ID" value="CAB4044462.1"/>
    <property type="molecule type" value="Genomic_DNA"/>
</dbReference>
<organism evidence="1 2">
    <name type="scientific">Paramuricea clavata</name>
    <name type="common">Red gorgonian</name>
    <name type="synonym">Violescent sea-whip</name>
    <dbReference type="NCBI Taxonomy" id="317549"/>
    <lineage>
        <taxon>Eukaryota</taxon>
        <taxon>Metazoa</taxon>
        <taxon>Cnidaria</taxon>
        <taxon>Anthozoa</taxon>
        <taxon>Octocorallia</taxon>
        <taxon>Malacalcyonacea</taxon>
        <taxon>Plexauridae</taxon>
        <taxon>Paramuricea</taxon>
    </lineage>
</organism>
<protein>
    <submittedName>
        <fullName evidence="1">Uncharacterized protein</fullName>
    </submittedName>
</protein>
<dbReference type="InterPro" id="IPR013320">
    <property type="entry name" value="ConA-like_dom_sf"/>
</dbReference>
<dbReference type="OrthoDB" id="297496at2759"/>
<dbReference type="Proteomes" id="UP001152795">
    <property type="component" value="Unassembled WGS sequence"/>
</dbReference>
<reference evidence="1" key="1">
    <citation type="submission" date="2020-04" db="EMBL/GenBank/DDBJ databases">
        <authorList>
            <person name="Alioto T."/>
            <person name="Alioto T."/>
            <person name="Gomez Garrido J."/>
        </authorList>
    </citation>
    <scope>NUCLEOTIDE SEQUENCE</scope>
    <source>
        <strain evidence="1">A484AB</strain>
    </source>
</reference>